<evidence type="ECO:0000256" key="1">
    <source>
        <dbReference type="SAM" id="Phobius"/>
    </source>
</evidence>
<keyword evidence="1" id="KW-1133">Transmembrane helix</keyword>
<protein>
    <submittedName>
        <fullName evidence="2">Uncharacterized protein</fullName>
    </submittedName>
</protein>
<proteinExistence type="predicted"/>
<gene>
    <name evidence="2" type="ORF">GCM10009742_24860</name>
</gene>
<evidence type="ECO:0000313" key="2">
    <source>
        <dbReference type="EMBL" id="GAA1579521.1"/>
    </source>
</evidence>
<keyword evidence="1" id="KW-0472">Membrane</keyword>
<sequence length="146" mass="15892">MLKQTRRRPSSATRRTGYAFAILINVAVLYAIHYWPGWQRAPFLTSATTQVLGWVTAALIAGLAANAVYLGADPPWLKSLGDLVITGIGFVAIIRVWQVFPFDFGNASAAWEVILRVALAIGFFGSIAAMIVQVVVLMADGSRVRR</sequence>
<reference evidence="3" key="1">
    <citation type="journal article" date="2019" name="Int. J. Syst. Evol. Microbiol.">
        <title>The Global Catalogue of Microorganisms (GCM) 10K type strain sequencing project: providing services to taxonomists for standard genome sequencing and annotation.</title>
        <authorList>
            <consortium name="The Broad Institute Genomics Platform"/>
            <consortium name="The Broad Institute Genome Sequencing Center for Infectious Disease"/>
            <person name="Wu L."/>
            <person name="Ma J."/>
        </authorList>
    </citation>
    <scope>NUCLEOTIDE SEQUENCE [LARGE SCALE GENOMIC DNA]</scope>
    <source>
        <strain evidence="3">JCM 14304</strain>
    </source>
</reference>
<keyword evidence="3" id="KW-1185">Reference proteome</keyword>
<accession>A0ABP4PFS1</accession>
<dbReference type="EMBL" id="BAAAND010000004">
    <property type="protein sequence ID" value="GAA1579521.1"/>
    <property type="molecule type" value="Genomic_DNA"/>
</dbReference>
<feature type="transmembrane region" description="Helical" evidence="1">
    <location>
        <begin position="12"/>
        <end position="32"/>
    </location>
</feature>
<feature type="transmembrane region" description="Helical" evidence="1">
    <location>
        <begin position="117"/>
        <end position="139"/>
    </location>
</feature>
<feature type="transmembrane region" description="Helical" evidence="1">
    <location>
        <begin position="52"/>
        <end position="72"/>
    </location>
</feature>
<keyword evidence="1" id="KW-0812">Transmembrane</keyword>
<organism evidence="2 3">
    <name type="scientific">Kribbella karoonensis</name>
    <dbReference type="NCBI Taxonomy" id="324851"/>
    <lineage>
        <taxon>Bacteria</taxon>
        <taxon>Bacillati</taxon>
        <taxon>Actinomycetota</taxon>
        <taxon>Actinomycetes</taxon>
        <taxon>Propionibacteriales</taxon>
        <taxon>Kribbellaceae</taxon>
        <taxon>Kribbella</taxon>
    </lineage>
</organism>
<feature type="transmembrane region" description="Helical" evidence="1">
    <location>
        <begin position="79"/>
        <end position="97"/>
    </location>
</feature>
<evidence type="ECO:0000313" key="3">
    <source>
        <dbReference type="Proteomes" id="UP001500190"/>
    </source>
</evidence>
<dbReference type="RefSeq" id="WP_344190305.1">
    <property type="nucleotide sequence ID" value="NZ_BAAAND010000004.1"/>
</dbReference>
<dbReference type="Proteomes" id="UP001500190">
    <property type="component" value="Unassembled WGS sequence"/>
</dbReference>
<name>A0ABP4PFS1_9ACTN</name>
<comment type="caution">
    <text evidence="2">The sequence shown here is derived from an EMBL/GenBank/DDBJ whole genome shotgun (WGS) entry which is preliminary data.</text>
</comment>